<evidence type="ECO:0000256" key="2">
    <source>
        <dbReference type="SAM" id="Phobius"/>
    </source>
</evidence>
<evidence type="ECO:0000313" key="4">
    <source>
        <dbReference type="Proteomes" id="UP001523234"/>
    </source>
</evidence>
<evidence type="ECO:0000256" key="1">
    <source>
        <dbReference type="ARBA" id="ARBA00022729"/>
    </source>
</evidence>
<gene>
    <name evidence="3" type="ORF">NFX39_05145</name>
</gene>
<name>A0ABT0ZR42_9LACO</name>
<dbReference type="NCBIfam" id="TIGR03715">
    <property type="entry name" value="KxYKxGKxW"/>
    <property type="match status" value="1"/>
</dbReference>
<keyword evidence="2" id="KW-0812">Transmembrane</keyword>
<keyword evidence="2" id="KW-1133">Transmembrane helix</keyword>
<keyword evidence="2" id="KW-0472">Membrane</keyword>
<keyword evidence="1" id="KW-0732">Signal</keyword>
<protein>
    <submittedName>
        <fullName evidence="3">KxYKxGKxW signal peptide domain-containing protein</fullName>
    </submittedName>
</protein>
<feature type="transmembrane region" description="Helical" evidence="2">
    <location>
        <begin position="20"/>
        <end position="39"/>
    </location>
</feature>
<dbReference type="RefSeq" id="WP_252443660.1">
    <property type="nucleotide sequence ID" value="NZ_JAMWYK010000006.1"/>
</dbReference>
<comment type="caution">
    <text evidence="3">The sequence shown here is derived from an EMBL/GenBank/DDBJ whole genome shotgun (WGS) entry which is preliminary data.</text>
</comment>
<dbReference type="EMBL" id="JAMWYK010000006">
    <property type="protein sequence ID" value="MCO0832464.1"/>
    <property type="molecule type" value="Genomic_DNA"/>
</dbReference>
<reference evidence="3 4" key="1">
    <citation type="submission" date="2022-06" db="EMBL/GenBank/DDBJ databases">
        <title>Fructobacillus taiwanensis sp. nov., isolated from the honeybee.</title>
        <authorList>
            <person name="Chen Y.-S."/>
            <person name="Wang L.-T."/>
            <person name="Lee Y.-S."/>
            <person name="Chang Y.-C."/>
            <person name="Wu H.-C."/>
            <person name="Liao C.-Y."/>
            <person name="Chen W.-H."/>
            <person name="Deng J.-N."/>
            <person name="Wang Y.-H."/>
        </authorList>
    </citation>
    <scope>NUCLEOTIDE SEQUENCE [LARGE SCALE GENOMIC DNA]</scope>
    <source>
        <strain evidence="3 4">W13</strain>
    </source>
</reference>
<dbReference type="Proteomes" id="UP001523234">
    <property type="component" value="Unassembled WGS sequence"/>
</dbReference>
<proteinExistence type="predicted"/>
<accession>A0ABT0ZR42</accession>
<organism evidence="3 4">
    <name type="scientific">Fructobacillus apis</name>
    <dbReference type="NCBI Taxonomy" id="2935017"/>
    <lineage>
        <taxon>Bacteria</taxon>
        <taxon>Bacillati</taxon>
        <taxon>Bacillota</taxon>
        <taxon>Bacilli</taxon>
        <taxon>Lactobacillales</taxon>
        <taxon>Lactobacillaceae</taxon>
        <taxon>Fructobacillus</taxon>
    </lineage>
</organism>
<dbReference type="InterPro" id="IPR022263">
    <property type="entry name" value="KxYKxGKxW"/>
</dbReference>
<sequence length="53" mass="5782">MNTENNKQHYKMYKAGRRWLFAAVTAFTITGGLVALGQAEGKNHFLPGLSNGA</sequence>
<dbReference type="Pfam" id="PF19258">
    <property type="entry name" value="KxYKxGKxW_sig"/>
    <property type="match status" value="1"/>
</dbReference>
<evidence type="ECO:0000313" key="3">
    <source>
        <dbReference type="EMBL" id="MCO0832464.1"/>
    </source>
</evidence>
<keyword evidence="4" id="KW-1185">Reference proteome</keyword>